<dbReference type="GO" id="GO:0004693">
    <property type="term" value="F:cyclin-dependent protein serine/threonine kinase activity"/>
    <property type="evidence" value="ECO:0007669"/>
    <property type="project" value="UniProtKB-EC"/>
</dbReference>
<dbReference type="PROSITE" id="PS50011">
    <property type="entry name" value="PROTEIN_KINASE_DOM"/>
    <property type="match status" value="1"/>
</dbReference>
<comment type="catalytic activity">
    <reaction evidence="8">
        <text>L-threonyl-[protein] + ATP = O-phospho-L-threonyl-[protein] + ADP + H(+)</text>
        <dbReference type="Rhea" id="RHEA:46608"/>
        <dbReference type="Rhea" id="RHEA-COMP:11060"/>
        <dbReference type="Rhea" id="RHEA-COMP:11605"/>
        <dbReference type="ChEBI" id="CHEBI:15378"/>
        <dbReference type="ChEBI" id="CHEBI:30013"/>
        <dbReference type="ChEBI" id="CHEBI:30616"/>
        <dbReference type="ChEBI" id="CHEBI:61977"/>
        <dbReference type="ChEBI" id="CHEBI:456216"/>
        <dbReference type="EC" id="2.7.11.22"/>
    </reaction>
</comment>
<dbReference type="EMBL" id="GECZ01000904">
    <property type="protein sequence ID" value="JAS68865.1"/>
    <property type="molecule type" value="Transcribed_RNA"/>
</dbReference>
<feature type="binding site" evidence="10">
    <location>
        <position position="52"/>
    </location>
    <ligand>
        <name>ATP</name>
        <dbReference type="ChEBI" id="CHEBI:30616"/>
    </ligand>
</feature>
<dbReference type="GO" id="GO:0007165">
    <property type="term" value="P:signal transduction"/>
    <property type="evidence" value="ECO:0007669"/>
    <property type="project" value="TreeGrafter"/>
</dbReference>
<dbReference type="PROSITE" id="PS00107">
    <property type="entry name" value="PROTEIN_KINASE_ATP"/>
    <property type="match status" value="1"/>
</dbReference>
<organism evidence="13">
    <name type="scientific">Cuerna arida</name>
    <dbReference type="NCBI Taxonomy" id="1464854"/>
    <lineage>
        <taxon>Eukaryota</taxon>
        <taxon>Metazoa</taxon>
        <taxon>Ecdysozoa</taxon>
        <taxon>Arthropoda</taxon>
        <taxon>Hexapoda</taxon>
        <taxon>Insecta</taxon>
        <taxon>Pterygota</taxon>
        <taxon>Neoptera</taxon>
        <taxon>Paraneoptera</taxon>
        <taxon>Hemiptera</taxon>
        <taxon>Auchenorrhyncha</taxon>
        <taxon>Membracoidea</taxon>
        <taxon>Cicadellidae</taxon>
        <taxon>Cicadellinae</taxon>
        <taxon>Proconiini</taxon>
        <taxon>Cuerna</taxon>
    </lineage>
</organism>
<dbReference type="InterPro" id="IPR008271">
    <property type="entry name" value="Ser/Thr_kinase_AS"/>
</dbReference>
<sequence length="323" mass="36670">MPGSKSDVMFDHENEILLHNKYEGLDLIGNGSHGFVYKARDLSNNGATVALKRIIVPSTEEGVPISTLREVAMLKQLDKYEHPHVVRLLDICHGQRLEKERSLAMYLVFEHMDQDLSRYLERCPPPGLSEGKIKDLMFQILSGVDFLHSHRIIHRDLKPQNILVANDGRVKLTDFGLAKTYDYEMRLTTVVVTLWYRSPEVLLGVPYASSVDIWSCGCIMGELYKGSPIFCGTSEGDQLDKIFKIMGTPTECEWPESVSLMWSSFERHSKIPLQRILPEISLAGKSLLEEMLCFNPKQRISALLAMRHGFFNQSVDEEANVSK</sequence>
<dbReference type="InterPro" id="IPR000719">
    <property type="entry name" value="Prot_kinase_dom"/>
</dbReference>
<dbReference type="InterPro" id="IPR011009">
    <property type="entry name" value="Kinase-like_dom_sf"/>
</dbReference>
<name>A0A1B6H2H0_9HEMI</name>
<dbReference type="GO" id="GO:0000307">
    <property type="term" value="C:cyclin-dependent protein kinase holoenzyme complex"/>
    <property type="evidence" value="ECO:0007669"/>
    <property type="project" value="TreeGrafter"/>
</dbReference>
<dbReference type="SUPFAM" id="SSF56112">
    <property type="entry name" value="Protein kinase-like (PK-like)"/>
    <property type="match status" value="1"/>
</dbReference>
<evidence type="ECO:0000256" key="3">
    <source>
        <dbReference type="ARBA" id="ARBA00022527"/>
    </source>
</evidence>
<proteinExistence type="inferred from homology"/>
<evidence type="ECO:0000256" key="11">
    <source>
        <dbReference type="RuleBase" id="RU000304"/>
    </source>
</evidence>
<dbReference type="PANTHER" id="PTHR24056">
    <property type="entry name" value="CELL DIVISION PROTEIN KINASE"/>
    <property type="match status" value="1"/>
</dbReference>
<dbReference type="InterPro" id="IPR050108">
    <property type="entry name" value="CDK"/>
</dbReference>
<evidence type="ECO:0000256" key="2">
    <source>
        <dbReference type="ARBA" id="ARBA00012425"/>
    </source>
</evidence>
<keyword evidence="4" id="KW-0808">Transferase</keyword>
<evidence type="ECO:0000256" key="7">
    <source>
        <dbReference type="ARBA" id="ARBA00022840"/>
    </source>
</evidence>
<dbReference type="PANTHER" id="PTHR24056:SF472">
    <property type="entry name" value="CYCLIN-DEPENDENT KINASE 4, ISOFORM A"/>
    <property type="match status" value="1"/>
</dbReference>
<keyword evidence="6" id="KW-0418">Kinase</keyword>
<protein>
    <recommendedName>
        <fullName evidence="2">cyclin-dependent kinase</fullName>
        <ecNumber evidence="2">2.7.11.22</ecNumber>
    </recommendedName>
</protein>
<dbReference type="GO" id="GO:0005634">
    <property type="term" value="C:nucleus"/>
    <property type="evidence" value="ECO:0007669"/>
    <property type="project" value="TreeGrafter"/>
</dbReference>
<dbReference type="SMART" id="SM00220">
    <property type="entry name" value="S_TKc"/>
    <property type="match status" value="1"/>
</dbReference>
<evidence type="ECO:0000256" key="10">
    <source>
        <dbReference type="PROSITE-ProRule" id="PRU10141"/>
    </source>
</evidence>
<dbReference type="GO" id="GO:0005737">
    <property type="term" value="C:cytoplasm"/>
    <property type="evidence" value="ECO:0007669"/>
    <property type="project" value="TreeGrafter"/>
</dbReference>
<evidence type="ECO:0000256" key="6">
    <source>
        <dbReference type="ARBA" id="ARBA00022777"/>
    </source>
</evidence>
<accession>A0A1B6H2H0</accession>
<evidence type="ECO:0000256" key="1">
    <source>
        <dbReference type="ARBA" id="ARBA00006485"/>
    </source>
</evidence>
<dbReference type="GO" id="GO:0005524">
    <property type="term" value="F:ATP binding"/>
    <property type="evidence" value="ECO:0007669"/>
    <property type="project" value="UniProtKB-UniRule"/>
</dbReference>
<feature type="domain" description="Protein kinase" evidence="12">
    <location>
        <begin position="22"/>
        <end position="311"/>
    </location>
</feature>
<dbReference type="FunFam" id="3.30.200.20:FF:000124">
    <property type="entry name" value="Cyclin-dependent kinase 4"/>
    <property type="match status" value="1"/>
</dbReference>
<dbReference type="GO" id="GO:0010468">
    <property type="term" value="P:regulation of gene expression"/>
    <property type="evidence" value="ECO:0007669"/>
    <property type="project" value="TreeGrafter"/>
</dbReference>
<dbReference type="CDD" id="cd07838">
    <property type="entry name" value="STKc_CDK4_6_like"/>
    <property type="match status" value="1"/>
</dbReference>
<reference evidence="13" key="1">
    <citation type="submission" date="2015-11" db="EMBL/GenBank/DDBJ databases">
        <title>De novo transcriptome assembly of four potential Pierce s Disease insect vectors from Arizona vineyards.</title>
        <authorList>
            <person name="Tassone E.E."/>
        </authorList>
    </citation>
    <scope>NUCLEOTIDE SEQUENCE</scope>
</reference>
<keyword evidence="3 11" id="KW-0723">Serine/threonine-protein kinase</keyword>
<dbReference type="GO" id="GO:0030332">
    <property type="term" value="F:cyclin binding"/>
    <property type="evidence" value="ECO:0007669"/>
    <property type="project" value="TreeGrafter"/>
</dbReference>
<dbReference type="Pfam" id="PF00069">
    <property type="entry name" value="Pkinase"/>
    <property type="match status" value="1"/>
</dbReference>
<evidence type="ECO:0000256" key="4">
    <source>
        <dbReference type="ARBA" id="ARBA00022679"/>
    </source>
</evidence>
<dbReference type="PROSITE" id="PS00108">
    <property type="entry name" value="PROTEIN_KINASE_ST"/>
    <property type="match status" value="1"/>
</dbReference>
<keyword evidence="7 10" id="KW-0067">ATP-binding</keyword>
<comment type="catalytic activity">
    <reaction evidence="9">
        <text>L-seryl-[protein] + ATP = O-phospho-L-seryl-[protein] + ADP + H(+)</text>
        <dbReference type="Rhea" id="RHEA:17989"/>
        <dbReference type="Rhea" id="RHEA-COMP:9863"/>
        <dbReference type="Rhea" id="RHEA-COMP:11604"/>
        <dbReference type="ChEBI" id="CHEBI:15378"/>
        <dbReference type="ChEBI" id="CHEBI:29999"/>
        <dbReference type="ChEBI" id="CHEBI:30616"/>
        <dbReference type="ChEBI" id="CHEBI:83421"/>
        <dbReference type="ChEBI" id="CHEBI:456216"/>
        <dbReference type="EC" id="2.7.11.22"/>
    </reaction>
</comment>
<keyword evidence="5 10" id="KW-0547">Nucleotide-binding</keyword>
<dbReference type="FunFam" id="1.10.510.10:FF:000624">
    <property type="entry name" value="Mitogen-activated protein kinase"/>
    <property type="match status" value="1"/>
</dbReference>
<dbReference type="Gene3D" id="3.30.200.20">
    <property type="entry name" value="Phosphorylase Kinase, domain 1"/>
    <property type="match status" value="1"/>
</dbReference>
<evidence type="ECO:0000256" key="5">
    <source>
        <dbReference type="ARBA" id="ARBA00022741"/>
    </source>
</evidence>
<dbReference type="Gene3D" id="1.10.510.10">
    <property type="entry name" value="Transferase(Phosphotransferase) domain 1"/>
    <property type="match status" value="1"/>
</dbReference>
<dbReference type="GO" id="GO:0010389">
    <property type="term" value="P:regulation of G2/M transition of mitotic cell cycle"/>
    <property type="evidence" value="ECO:0007669"/>
    <property type="project" value="TreeGrafter"/>
</dbReference>
<evidence type="ECO:0000256" key="9">
    <source>
        <dbReference type="ARBA" id="ARBA00048367"/>
    </source>
</evidence>
<comment type="similarity">
    <text evidence="1">Belongs to the protein kinase superfamily. CMGC Ser/Thr protein kinase family. CDC2/CDKX subfamily.</text>
</comment>
<evidence type="ECO:0000256" key="8">
    <source>
        <dbReference type="ARBA" id="ARBA00047811"/>
    </source>
</evidence>
<dbReference type="GO" id="GO:0000082">
    <property type="term" value="P:G1/S transition of mitotic cell cycle"/>
    <property type="evidence" value="ECO:0007669"/>
    <property type="project" value="TreeGrafter"/>
</dbReference>
<evidence type="ECO:0000259" key="12">
    <source>
        <dbReference type="PROSITE" id="PS50011"/>
    </source>
</evidence>
<dbReference type="InterPro" id="IPR017441">
    <property type="entry name" value="Protein_kinase_ATP_BS"/>
</dbReference>
<dbReference type="AlphaFoldDB" id="A0A1B6H2H0"/>
<gene>
    <name evidence="13" type="ORF">g.17140</name>
</gene>
<evidence type="ECO:0000313" key="13">
    <source>
        <dbReference type="EMBL" id="JAS68865.1"/>
    </source>
</evidence>
<dbReference type="EC" id="2.7.11.22" evidence="2"/>